<evidence type="ECO:0000256" key="1">
    <source>
        <dbReference type="SAM" id="MobiDB-lite"/>
    </source>
</evidence>
<gene>
    <name evidence="3" type="ORF">SAMN02745166_01663</name>
</gene>
<organism evidence="3 4">
    <name type="scientific">Prosthecobacter debontii</name>
    <dbReference type="NCBI Taxonomy" id="48467"/>
    <lineage>
        <taxon>Bacteria</taxon>
        <taxon>Pseudomonadati</taxon>
        <taxon>Verrucomicrobiota</taxon>
        <taxon>Verrucomicrobiia</taxon>
        <taxon>Verrucomicrobiales</taxon>
        <taxon>Verrucomicrobiaceae</taxon>
        <taxon>Prosthecobacter</taxon>
    </lineage>
</organism>
<feature type="region of interest" description="Disordered" evidence="1">
    <location>
        <begin position="93"/>
        <end position="124"/>
    </location>
</feature>
<protein>
    <submittedName>
        <fullName evidence="3">Uncharacterized protein</fullName>
    </submittedName>
</protein>
<reference evidence="4" key="1">
    <citation type="submission" date="2017-02" db="EMBL/GenBank/DDBJ databases">
        <authorList>
            <person name="Varghese N."/>
            <person name="Submissions S."/>
        </authorList>
    </citation>
    <scope>NUCLEOTIDE SEQUENCE [LARGE SCALE GENOMIC DNA]</scope>
    <source>
        <strain evidence="4">ATCC 700200</strain>
    </source>
</reference>
<name>A0A1T4XLY8_9BACT</name>
<dbReference type="OrthoDB" id="190054at2"/>
<dbReference type="RefSeq" id="WP_078812847.1">
    <property type="nucleotide sequence ID" value="NZ_FUYE01000004.1"/>
</dbReference>
<accession>A0A1T4XLY8</accession>
<dbReference type="Proteomes" id="UP000190774">
    <property type="component" value="Unassembled WGS sequence"/>
</dbReference>
<feature type="compositionally biased region" description="Basic and acidic residues" evidence="1">
    <location>
        <begin position="93"/>
        <end position="116"/>
    </location>
</feature>
<keyword evidence="2" id="KW-0732">Signal</keyword>
<evidence type="ECO:0000256" key="2">
    <source>
        <dbReference type="SAM" id="SignalP"/>
    </source>
</evidence>
<evidence type="ECO:0000313" key="4">
    <source>
        <dbReference type="Proteomes" id="UP000190774"/>
    </source>
</evidence>
<feature type="signal peptide" evidence="2">
    <location>
        <begin position="1"/>
        <end position="21"/>
    </location>
</feature>
<dbReference type="AlphaFoldDB" id="A0A1T4XLY8"/>
<evidence type="ECO:0000313" key="3">
    <source>
        <dbReference type="EMBL" id="SKA90115.1"/>
    </source>
</evidence>
<sequence length="335" mass="36943">MKSLLLPSLLLASSLIHLSHAQTPAAPAEAKPTLTEAQVTSVLNQLKELETQISQMRGNTLASVMTKLREAMASDQAAMKLYLECDAIVNSERREADKSEARKRQEMVEKSMERRGKGGGGNDEEGDFGYGVRLGLQYLVLTLEANEAKEDELKKLVPKLQEYIQTLLAAAPKLKGKTYGYLSGATSERNAIVSAFSLAPYIAPKNWSNSPTNIGGMYMQTILPTALADNKEDLPALWDARINAEGTFRKEHMFAPEFELWTRNELPTLRWQRAKFLYEKGPSAINAMADMLKLIKENPSHADAPKWVKELRQLINQSAPAEASPNAEPVAGSAS</sequence>
<feature type="chain" id="PRO_5012391405" evidence="2">
    <location>
        <begin position="22"/>
        <end position="335"/>
    </location>
</feature>
<proteinExistence type="predicted"/>
<keyword evidence="4" id="KW-1185">Reference proteome</keyword>
<dbReference type="STRING" id="48467.SAMN02745166_01663"/>
<dbReference type="EMBL" id="FUYE01000004">
    <property type="protein sequence ID" value="SKA90115.1"/>
    <property type="molecule type" value="Genomic_DNA"/>
</dbReference>